<proteinExistence type="predicted"/>
<evidence type="ECO:0000313" key="3">
    <source>
        <dbReference type="Proteomes" id="UP000887574"/>
    </source>
</evidence>
<feature type="compositionally biased region" description="Basic residues" evidence="2">
    <location>
        <begin position="119"/>
        <end position="129"/>
    </location>
</feature>
<evidence type="ECO:0000256" key="1">
    <source>
        <dbReference type="SAM" id="Coils"/>
    </source>
</evidence>
<sequence>MEPAKIERKLDELEALRVEAKNLRQRFEGSAAVDEEQSEEKKKQLEEEFKQLKDKFPLQRFYIPGSVLLFILTIFFRGARKGQKELEAELEEAAAAEDTKEDVQVAAEHASKMTAKWEKIHKKEAKKAQKGQMPQKGDI</sequence>
<feature type="coiled-coil region" evidence="1">
    <location>
        <begin position="79"/>
        <end position="106"/>
    </location>
</feature>
<evidence type="ECO:0000256" key="2">
    <source>
        <dbReference type="SAM" id="MobiDB-lite"/>
    </source>
</evidence>
<reference evidence="4" key="1">
    <citation type="submission" date="2022-11" db="UniProtKB">
        <authorList>
            <consortium name="WormBaseParasite"/>
        </authorList>
    </citation>
    <scope>IDENTIFICATION</scope>
</reference>
<accession>A0A915D1H2</accession>
<protein>
    <submittedName>
        <fullName evidence="4">Uncharacterized protein</fullName>
    </submittedName>
</protein>
<keyword evidence="3" id="KW-1185">Reference proteome</keyword>
<name>A0A915D1H2_9BILA</name>
<dbReference type="AlphaFoldDB" id="A0A915D1H2"/>
<dbReference type="Proteomes" id="UP000887574">
    <property type="component" value="Unplaced"/>
</dbReference>
<organism evidence="3 4">
    <name type="scientific">Ditylenchus dipsaci</name>
    <dbReference type="NCBI Taxonomy" id="166011"/>
    <lineage>
        <taxon>Eukaryota</taxon>
        <taxon>Metazoa</taxon>
        <taxon>Ecdysozoa</taxon>
        <taxon>Nematoda</taxon>
        <taxon>Chromadorea</taxon>
        <taxon>Rhabditida</taxon>
        <taxon>Tylenchina</taxon>
        <taxon>Tylenchomorpha</taxon>
        <taxon>Sphaerularioidea</taxon>
        <taxon>Anguinidae</taxon>
        <taxon>Anguininae</taxon>
        <taxon>Ditylenchus</taxon>
    </lineage>
</organism>
<keyword evidence="1" id="KW-0175">Coiled coil</keyword>
<dbReference type="WBParaSite" id="jg14550">
    <property type="protein sequence ID" value="jg14550"/>
    <property type="gene ID" value="jg14550"/>
</dbReference>
<evidence type="ECO:0000313" key="4">
    <source>
        <dbReference type="WBParaSite" id="jg14550"/>
    </source>
</evidence>
<feature type="region of interest" description="Disordered" evidence="2">
    <location>
        <begin position="117"/>
        <end position="139"/>
    </location>
</feature>
<feature type="coiled-coil region" evidence="1">
    <location>
        <begin position="6"/>
        <end position="55"/>
    </location>
</feature>